<evidence type="ECO:0000313" key="2">
    <source>
        <dbReference type="Proteomes" id="UP000424462"/>
    </source>
</evidence>
<sequence length="180" mass="18829">MGICLNPSFFNPETSHVLSMFDRGMSAPPVVGGLNPAGDLTTRLISRAGGTAAQWVGSTCGDARRVGVLPRAPSRGTVDALRHPTVPMTQGDGGSERAAIIFPETGTEKPHLPFSGSSRGWGGGAALQDPWKWGDYFFLATLALSWRAMSIGASAAIWSTSATRASAVRANSCSRVVARL</sequence>
<reference evidence="1 2" key="1">
    <citation type="submission" date="2019-11" db="EMBL/GenBank/DDBJ databases">
        <title>Complete genome sequence of Corynebacterium kalinowskii 1959, a novel Corynebacterium species isolated from soil of a small paddock in Vilsendorf, Germany.</title>
        <authorList>
            <person name="Schaffert L."/>
            <person name="Ruwe M."/>
            <person name="Milse J."/>
            <person name="Hanuschka K."/>
            <person name="Ortseifen V."/>
            <person name="Droste J."/>
            <person name="Brandt D."/>
            <person name="Schlueter L."/>
            <person name="Kutter Y."/>
            <person name="Vinke S."/>
            <person name="Viehoefer P."/>
            <person name="Jacob L."/>
            <person name="Luebke N.-C."/>
            <person name="Schulte-Berndt E."/>
            <person name="Hain C."/>
            <person name="Linder M."/>
            <person name="Schmidt P."/>
            <person name="Wollenschlaeger L."/>
            <person name="Luttermann T."/>
            <person name="Thieme E."/>
            <person name="Hassa J."/>
            <person name="Haak M."/>
            <person name="Wittchen M."/>
            <person name="Mentz A."/>
            <person name="Persicke M."/>
            <person name="Busche T."/>
            <person name="Ruckert C."/>
        </authorList>
    </citation>
    <scope>NUCLEOTIDE SEQUENCE [LARGE SCALE GENOMIC DNA]</scope>
    <source>
        <strain evidence="1 2">2039</strain>
    </source>
</reference>
<dbReference type="AlphaFoldDB" id="A0A6B8W7S9"/>
<accession>A0A6B8W7S9</accession>
<keyword evidence="2" id="KW-1185">Reference proteome</keyword>
<evidence type="ECO:0000313" key="1">
    <source>
        <dbReference type="EMBL" id="QGU07355.1"/>
    </source>
</evidence>
<name>A0A6B8W7S9_9CORY</name>
<protein>
    <submittedName>
        <fullName evidence="1">Uncharacterized protein</fullName>
    </submittedName>
</protein>
<dbReference type="KEGG" id="cok:COCCU_07105"/>
<proteinExistence type="predicted"/>
<dbReference type="EMBL" id="CP046455">
    <property type="protein sequence ID" value="QGU07355.1"/>
    <property type="molecule type" value="Genomic_DNA"/>
</dbReference>
<dbReference type="Proteomes" id="UP000424462">
    <property type="component" value="Chromosome"/>
</dbReference>
<organism evidence="1 2">
    <name type="scientific">Corynebacterium occultum</name>
    <dbReference type="NCBI Taxonomy" id="2675219"/>
    <lineage>
        <taxon>Bacteria</taxon>
        <taxon>Bacillati</taxon>
        <taxon>Actinomycetota</taxon>
        <taxon>Actinomycetes</taxon>
        <taxon>Mycobacteriales</taxon>
        <taxon>Corynebacteriaceae</taxon>
        <taxon>Corynebacterium</taxon>
    </lineage>
</organism>
<gene>
    <name evidence="1" type="ORF">COCCU_07105</name>
</gene>